<feature type="compositionally biased region" description="Polar residues" evidence="3">
    <location>
        <begin position="279"/>
        <end position="294"/>
    </location>
</feature>
<protein>
    <recommendedName>
        <fullName evidence="2">Protein TIFY</fullName>
    </recommendedName>
    <alternativeName>
        <fullName evidence="2">Jasmonate ZIM domain-containing protein</fullName>
    </alternativeName>
</protein>
<dbReference type="GO" id="GO:0009611">
    <property type="term" value="P:response to wounding"/>
    <property type="evidence" value="ECO:0007669"/>
    <property type="project" value="UniProtKB-UniRule"/>
</dbReference>
<comment type="similarity">
    <text evidence="1 2">Belongs to the TIFY/JAZ family.</text>
</comment>
<evidence type="ECO:0000256" key="2">
    <source>
        <dbReference type="RuleBase" id="RU369065"/>
    </source>
</evidence>
<feature type="compositionally biased region" description="Basic and acidic residues" evidence="3">
    <location>
        <begin position="231"/>
        <end position="240"/>
    </location>
</feature>
<reference evidence="5" key="1">
    <citation type="submission" date="2022-03" db="EMBL/GenBank/DDBJ databases">
        <title>A functionally conserved STORR gene fusion in Papaver species that diverged 16.8 million years ago.</title>
        <authorList>
            <person name="Catania T."/>
        </authorList>
    </citation>
    <scope>NUCLEOTIDE SEQUENCE</scope>
    <source>
        <strain evidence="5">S-191538</strain>
    </source>
</reference>
<dbReference type="InterPro" id="IPR040390">
    <property type="entry name" value="TIFY/JAZ"/>
</dbReference>
<dbReference type="PROSITE" id="PS51320">
    <property type="entry name" value="TIFY"/>
    <property type="match status" value="1"/>
</dbReference>
<dbReference type="GO" id="GO:0031347">
    <property type="term" value="P:regulation of defense response"/>
    <property type="evidence" value="ECO:0007669"/>
    <property type="project" value="UniProtKB-UniRule"/>
</dbReference>
<dbReference type="Pfam" id="PF09425">
    <property type="entry name" value="Jas_motif"/>
    <property type="match status" value="1"/>
</dbReference>
<keyword evidence="2" id="KW-0539">Nucleus</keyword>
<comment type="caution">
    <text evidence="5">The sequence shown here is derived from an EMBL/GenBank/DDBJ whole genome shotgun (WGS) entry which is preliminary data.</text>
</comment>
<accession>A0AA41RVZ4</accession>
<evidence type="ECO:0000313" key="5">
    <source>
        <dbReference type="EMBL" id="MCL7025396.1"/>
    </source>
</evidence>
<dbReference type="AlphaFoldDB" id="A0AA41RVZ4"/>
<dbReference type="SMART" id="SM00979">
    <property type="entry name" value="TIFY"/>
    <property type="match status" value="1"/>
</dbReference>
<dbReference type="InterPro" id="IPR010399">
    <property type="entry name" value="Tify_dom"/>
</dbReference>
<organism evidence="5 6">
    <name type="scientific">Papaver nudicaule</name>
    <name type="common">Iceland poppy</name>
    <dbReference type="NCBI Taxonomy" id="74823"/>
    <lineage>
        <taxon>Eukaryota</taxon>
        <taxon>Viridiplantae</taxon>
        <taxon>Streptophyta</taxon>
        <taxon>Embryophyta</taxon>
        <taxon>Tracheophyta</taxon>
        <taxon>Spermatophyta</taxon>
        <taxon>Magnoliopsida</taxon>
        <taxon>Ranunculales</taxon>
        <taxon>Papaveraceae</taxon>
        <taxon>Papaveroideae</taxon>
        <taxon>Papaver</taxon>
    </lineage>
</organism>
<sequence length="302" mass="33214">MKPAETTILRSALDKPLQQLTEDDISQLTREDCRRYLIEKGMRRPSWNKSQAIEQVICLKSLLETTFDDACNNNNRTPPVRPSSSIPVQTQVPSPTTTSTDFQVSSPNKDDSVSHRRKDPSPNPGITGDLSCRSPVSGNNLPLPPPPSRNLSAANELASQMTIFYSGKVNVYDGVSVDKARVIMQFAASPFHLLENDSSAATTVVAPCRIQAAFTRPASAETSWQYGEEGTVSRDGEPEGRQASLQRYLEKRKDRGRFKIKKKVGGSSTSLEVYGNPQMKFQNPNEQSSPSGTCSPPRDGHM</sequence>
<feature type="compositionally biased region" description="Low complexity" evidence="3">
    <location>
        <begin position="87"/>
        <end position="100"/>
    </location>
</feature>
<feature type="domain" description="Tify" evidence="4">
    <location>
        <begin position="154"/>
        <end position="189"/>
    </location>
</feature>
<dbReference type="GO" id="GO:2000022">
    <property type="term" value="P:regulation of jasmonic acid mediated signaling pathway"/>
    <property type="evidence" value="ECO:0007669"/>
    <property type="project" value="UniProtKB-UniRule"/>
</dbReference>
<comment type="subcellular location">
    <subcellularLocation>
        <location evidence="2">Nucleus</location>
    </subcellularLocation>
</comment>
<evidence type="ECO:0000256" key="1">
    <source>
        <dbReference type="ARBA" id="ARBA00008614"/>
    </source>
</evidence>
<keyword evidence="6" id="KW-1185">Reference proteome</keyword>
<keyword evidence="2" id="KW-1184">Jasmonic acid signaling pathway</keyword>
<dbReference type="Proteomes" id="UP001177140">
    <property type="component" value="Unassembled WGS sequence"/>
</dbReference>
<dbReference type="PANTHER" id="PTHR33077:SF60">
    <property type="entry name" value="TIFY DOMAIN-CONTAINING PROTEIN"/>
    <property type="match status" value="1"/>
</dbReference>
<proteinExistence type="inferred from homology"/>
<feature type="region of interest" description="Disordered" evidence="3">
    <location>
        <begin position="259"/>
        <end position="302"/>
    </location>
</feature>
<comment type="domain">
    <text evidence="2">The jas domain is required for interaction with COI1.</text>
</comment>
<dbReference type="GO" id="GO:0005634">
    <property type="term" value="C:nucleus"/>
    <property type="evidence" value="ECO:0007669"/>
    <property type="project" value="UniProtKB-SubCell"/>
</dbReference>
<evidence type="ECO:0000256" key="3">
    <source>
        <dbReference type="SAM" id="MobiDB-lite"/>
    </source>
</evidence>
<evidence type="ECO:0000259" key="4">
    <source>
        <dbReference type="PROSITE" id="PS51320"/>
    </source>
</evidence>
<feature type="region of interest" description="Disordered" evidence="3">
    <location>
        <begin position="73"/>
        <end position="152"/>
    </location>
</feature>
<name>A0AA41RVZ4_PAPNU</name>
<dbReference type="EMBL" id="JAJJMA010044927">
    <property type="protein sequence ID" value="MCL7025396.1"/>
    <property type="molecule type" value="Genomic_DNA"/>
</dbReference>
<feature type="region of interest" description="Disordered" evidence="3">
    <location>
        <begin position="219"/>
        <end position="242"/>
    </location>
</feature>
<evidence type="ECO:0000313" key="6">
    <source>
        <dbReference type="Proteomes" id="UP001177140"/>
    </source>
</evidence>
<feature type="compositionally biased region" description="Polar residues" evidence="3">
    <location>
        <begin position="73"/>
        <end position="86"/>
    </location>
</feature>
<comment type="function">
    <text evidence="2">Repressor of jasmonate responses.</text>
</comment>
<gene>
    <name evidence="5" type="ORF">MKW94_026380</name>
</gene>
<dbReference type="InterPro" id="IPR018467">
    <property type="entry name" value="CCT_CS"/>
</dbReference>
<dbReference type="Pfam" id="PF06200">
    <property type="entry name" value="tify"/>
    <property type="match status" value="1"/>
</dbReference>
<dbReference type="PANTHER" id="PTHR33077">
    <property type="entry name" value="PROTEIN TIFY 4A-RELATED-RELATED"/>
    <property type="match status" value="1"/>
</dbReference>